<organism evidence="3 4">
    <name type="scientific">Aspergillus tanneri</name>
    <dbReference type="NCBI Taxonomy" id="1220188"/>
    <lineage>
        <taxon>Eukaryota</taxon>
        <taxon>Fungi</taxon>
        <taxon>Dikarya</taxon>
        <taxon>Ascomycota</taxon>
        <taxon>Pezizomycotina</taxon>
        <taxon>Eurotiomycetes</taxon>
        <taxon>Eurotiomycetidae</taxon>
        <taxon>Eurotiales</taxon>
        <taxon>Aspergillaceae</taxon>
        <taxon>Aspergillus</taxon>
        <taxon>Aspergillus subgen. Circumdati</taxon>
    </lineage>
</organism>
<dbReference type="PANTHER" id="PTHR20958:SF6">
    <property type="entry name" value="GLYCINE N-ACYLTRANSFERASE-LIKE PROTEIN"/>
    <property type="match status" value="1"/>
</dbReference>
<evidence type="ECO:0000259" key="2">
    <source>
        <dbReference type="Pfam" id="PF08445"/>
    </source>
</evidence>
<dbReference type="InterPro" id="IPR016181">
    <property type="entry name" value="Acyl_CoA_acyltransferase"/>
</dbReference>
<dbReference type="AlphaFoldDB" id="A0A4S3JTJ0"/>
<dbReference type="VEuPathDB" id="FungiDB:EYZ11_002042"/>
<reference evidence="3 4" key="1">
    <citation type="submission" date="2019-03" db="EMBL/GenBank/DDBJ databases">
        <title>The genome sequence of a newly discovered highly antifungal drug resistant Aspergillus species, Aspergillus tanneri NIH 1004.</title>
        <authorList>
            <person name="Mounaud S."/>
            <person name="Singh I."/>
            <person name="Joardar V."/>
            <person name="Pakala S."/>
            <person name="Pakala S."/>
            <person name="Venepally P."/>
            <person name="Hoover J."/>
            <person name="Nierman W."/>
            <person name="Chung J."/>
            <person name="Losada L."/>
        </authorList>
    </citation>
    <scope>NUCLEOTIDE SEQUENCE [LARGE SCALE GENOMIC DNA]</scope>
    <source>
        <strain evidence="3 4">NIH1004</strain>
    </source>
</reference>
<feature type="region of interest" description="Disordered" evidence="1">
    <location>
        <begin position="280"/>
        <end position="301"/>
    </location>
</feature>
<dbReference type="EMBL" id="SOSA01000043">
    <property type="protein sequence ID" value="THC98457.1"/>
    <property type="molecule type" value="Genomic_DNA"/>
</dbReference>
<proteinExistence type="predicted"/>
<feature type="domain" description="GCN5-related N-acetyltransferase Rv2170-like" evidence="2">
    <location>
        <begin position="298"/>
        <end position="384"/>
    </location>
</feature>
<dbReference type="GO" id="GO:0016747">
    <property type="term" value="F:acyltransferase activity, transferring groups other than amino-acyl groups"/>
    <property type="evidence" value="ECO:0007669"/>
    <property type="project" value="InterPro"/>
</dbReference>
<dbReference type="STRING" id="1220188.A0A4S3JTJ0"/>
<dbReference type="InterPro" id="IPR013653">
    <property type="entry name" value="GCN5-like_dom"/>
</dbReference>
<protein>
    <recommendedName>
        <fullName evidence="2">GCN5-related N-acetyltransferase Rv2170-like domain-containing protein</fullName>
    </recommendedName>
</protein>
<evidence type="ECO:0000256" key="1">
    <source>
        <dbReference type="SAM" id="MobiDB-lite"/>
    </source>
</evidence>
<dbReference type="Gene3D" id="3.40.630.30">
    <property type="match status" value="1"/>
</dbReference>
<keyword evidence="4" id="KW-1185">Reference proteome</keyword>
<dbReference type="InterPro" id="IPR053225">
    <property type="entry name" value="Acyl-CoA_N-acyltransferase"/>
</dbReference>
<feature type="compositionally biased region" description="Low complexity" evidence="1">
    <location>
        <begin position="283"/>
        <end position="292"/>
    </location>
</feature>
<dbReference type="PANTHER" id="PTHR20958">
    <property type="entry name" value="GLYCINE N-ACYLTRANSFERASE-LIKE PROTEIN"/>
    <property type="match status" value="1"/>
</dbReference>
<dbReference type="Proteomes" id="UP000308092">
    <property type="component" value="Unassembled WGS sequence"/>
</dbReference>
<name>A0A4S3JTJ0_9EURO</name>
<evidence type="ECO:0000313" key="4">
    <source>
        <dbReference type="Proteomes" id="UP000308092"/>
    </source>
</evidence>
<gene>
    <name evidence="3" type="ORF">EYZ11_002042</name>
</gene>
<sequence>MTWLRVNSPLPNMDQPIVHEVDISALIPSLQSHLPYSLPLLRRLQHSRIHVSSTAKYLTTVSPSSSGTGTGTETGPSPWLAAWVDLHARPETQVIIYSSLEALPLHVPSSHDTLDWDRVRAQLLALLSYIKTRLMPEYLQTIESNASASLNASPVSRAFKIGHLHTKLFSLLTVSGEYIPNAKMIPGLRVHRYDYPPYNKYLFAYPPVISSDTNTNTDTNTDVELSPGYSFTDRHGHRGLSLHHYELICRRSSVPRTPKSLATFFGVAIYAHSPVLKLEVSPSDGDGTSSSDGDGDRDTDDPVAWAFLSAEGTLAVLHVEPEHRGRGLALLASRAVMRRGMTEDGIWGGSGQKVWVHADVLPQNMASCRVMEKLGGVVGWSCTWTDLEFD</sequence>
<accession>A0A4S3JTJ0</accession>
<dbReference type="Pfam" id="PF08445">
    <property type="entry name" value="FR47"/>
    <property type="match status" value="1"/>
</dbReference>
<comment type="caution">
    <text evidence="3">The sequence shown here is derived from an EMBL/GenBank/DDBJ whole genome shotgun (WGS) entry which is preliminary data.</text>
</comment>
<dbReference type="SUPFAM" id="SSF55729">
    <property type="entry name" value="Acyl-CoA N-acyltransferases (Nat)"/>
    <property type="match status" value="1"/>
</dbReference>
<evidence type="ECO:0000313" key="3">
    <source>
        <dbReference type="EMBL" id="THC98457.1"/>
    </source>
</evidence>